<dbReference type="Gene3D" id="1.25.40.550">
    <property type="entry name" value="Aar2, C-terminal domain-like"/>
    <property type="match status" value="1"/>
</dbReference>
<gene>
    <name evidence="2" type="ORF">FPE_LOCUS381</name>
</gene>
<dbReference type="Pfam" id="PF05282">
    <property type="entry name" value="AAR2"/>
    <property type="match status" value="1"/>
</dbReference>
<protein>
    <recommendedName>
        <fullName evidence="1">AAR2 C-terminal domain-containing protein</fullName>
    </recommendedName>
</protein>
<dbReference type="CDD" id="cd13778">
    <property type="entry name" value="Aar2_C"/>
    <property type="match status" value="1"/>
</dbReference>
<dbReference type="PANTHER" id="PTHR12689">
    <property type="entry name" value="A1 CISTRON SPLICING FACTOR AAR2-RELATED"/>
    <property type="match status" value="1"/>
</dbReference>
<dbReference type="Proteomes" id="UP000834106">
    <property type="component" value="Chromosome 1"/>
</dbReference>
<keyword evidence="3" id="KW-1185">Reference proteome</keyword>
<dbReference type="GO" id="GO:0000244">
    <property type="term" value="P:spliceosomal tri-snRNP complex assembly"/>
    <property type="evidence" value="ECO:0007669"/>
    <property type="project" value="TreeGrafter"/>
</dbReference>
<reference evidence="2" key="1">
    <citation type="submission" date="2023-05" db="EMBL/GenBank/DDBJ databases">
        <authorList>
            <person name="Huff M."/>
        </authorList>
    </citation>
    <scope>NUCLEOTIDE SEQUENCE</scope>
</reference>
<feature type="domain" description="AAR2 C-terminal" evidence="1">
    <location>
        <begin position="28"/>
        <end position="83"/>
    </location>
</feature>
<dbReference type="InterPro" id="IPR038514">
    <property type="entry name" value="AAR2_C_sf"/>
</dbReference>
<organism evidence="2 3">
    <name type="scientific">Fraxinus pennsylvanica</name>
    <dbReference type="NCBI Taxonomy" id="56036"/>
    <lineage>
        <taxon>Eukaryota</taxon>
        <taxon>Viridiplantae</taxon>
        <taxon>Streptophyta</taxon>
        <taxon>Embryophyta</taxon>
        <taxon>Tracheophyta</taxon>
        <taxon>Spermatophyta</taxon>
        <taxon>Magnoliopsida</taxon>
        <taxon>eudicotyledons</taxon>
        <taxon>Gunneridae</taxon>
        <taxon>Pentapetalae</taxon>
        <taxon>asterids</taxon>
        <taxon>lamiids</taxon>
        <taxon>Lamiales</taxon>
        <taxon>Oleaceae</taxon>
        <taxon>Oleeae</taxon>
        <taxon>Fraxinus</taxon>
    </lineage>
</organism>
<proteinExistence type="predicted"/>
<evidence type="ECO:0000313" key="2">
    <source>
        <dbReference type="EMBL" id="CAI9752950.1"/>
    </source>
</evidence>
<name>A0AAD2DIF2_9LAMI</name>
<evidence type="ECO:0000313" key="3">
    <source>
        <dbReference type="Proteomes" id="UP000834106"/>
    </source>
</evidence>
<sequence>MEKALIKQLKNTKFSKPIEKSQTGGCYYTLIPRVVKHKGMHSEDLTIMNIDKMQLLESILTTAYEGDEDSLLGELQFTFVAFLDTSAADKGVTALLDESWLSSDSFLHHLCKDFFPLVLEAPVIYGDLLIWTRKLKELLKDSLEWQFNENRL</sequence>
<dbReference type="InterPro" id="IPR007946">
    <property type="entry name" value="AAR2"/>
</dbReference>
<dbReference type="AlphaFoldDB" id="A0AAD2DIF2"/>
<evidence type="ECO:0000259" key="1">
    <source>
        <dbReference type="Pfam" id="PF05282"/>
    </source>
</evidence>
<dbReference type="InterPro" id="IPR033648">
    <property type="entry name" value="AAR2_C"/>
</dbReference>
<dbReference type="EMBL" id="OU503036">
    <property type="protein sequence ID" value="CAI9752950.1"/>
    <property type="molecule type" value="Genomic_DNA"/>
</dbReference>
<accession>A0AAD2DIF2</accession>
<dbReference type="PANTHER" id="PTHR12689:SF4">
    <property type="entry name" value="PROTEIN AAR2 HOMOLOG"/>
    <property type="match status" value="1"/>
</dbReference>